<dbReference type="PROSITE" id="PS50097">
    <property type="entry name" value="BTB"/>
    <property type="match status" value="1"/>
</dbReference>
<name>A0ABD2KQB1_9BILA</name>
<keyword evidence="4" id="KW-1185">Reference proteome</keyword>
<accession>A0ABD2KQB1</accession>
<dbReference type="PANTHER" id="PTHR45774:SF4">
    <property type="entry name" value="AXUNDEAD, ISOFORM F"/>
    <property type="match status" value="1"/>
</dbReference>
<dbReference type="InterPro" id="IPR008974">
    <property type="entry name" value="TRAF-like"/>
</dbReference>
<sequence length="669" mass="76267">MSKAAIAGLKLMLSTGEYADVHFLVGDGDAELVPAHKLILKHASDVFEAMFSFDAKKEQEENASANCPVVEVPDVEAAAFKVMLSFIYMEDLSELNGDNAIAVLYAAKKYNIPDLVLPSLQIPISELRNVFFAFAQARLFDLEDYVNNCLAYIDKNADILLKSNAFLQIDEKLLSENRRQMLGSALFKIRFPLLSKEDFSEKIVPSGILTTNEVIGVEQYHTIQNLQFSNHERIKAFGTLLMDIEKVSEFAREEVGSMRHIENVYINGLPWKIGAQIRMKWRSTDNENCLGIYLLCTEPKEDSNWRCRVHSATFRIVSQKKGAHNSIGTLCDNMFNNRKNWSGFPNFISFAELMDPSNGFYNREKDKVTLAINLTVKKENINKIILDQSKSKGKLIMEIEKVSEFAREIIGSERKSVNMYIKGFSWKILAQIQKKTESTDEKKWLCFYLWCDASEKDLFWRSCVLSATFRIVSQKNRAENSIGTLIDCVFDNKLNMKGFYCFISFSELMEPNNGFYDKSKDKVTLAIDITTDEPKVDKSIVSDPCKSNGTILMNIEKVSEFAREVFLSERKSETALVKCLGIFLSCVAPNEENWSCECSGVIRIFSQKNDVTDLRREFDAHVINNGYNDWGFSEFITFADLMEPEKGFYNESEDKVTVAIDFTVEEAKR</sequence>
<evidence type="ECO:0000259" key="2">
    <source>
        <dbReference type="PROSITE" id="PS50144"/>
    </source>
</evidence>
<dbReference type="AlphaFoldDB" id="A0ABD2KQB1"/>
<dbReference type="Gene3D" id="2.60.210.10">
    <property type="entry name" value="Apoptosis, Tumor Necrosis Factor Receptor Associated Protein 2, Chain A"/>
    <property type="match status" value="3"/>
</dbReference>
<proteinExistence type="predicted"/>
<evidence type="ECO:0000313" key="3">
    <source>
        <dbReference type="EMBL" id="KAL3105137.1"/>
    </source>
</evidence>
<dbReference type="Pfam" id="PF00651">
    <property type="entry name" value="BTB"/>
    <property type="match status" value="1"/>
</dbReference>
<dbReference type="Proteomes" id="UP001620626">
    <property type="component" value="Unassembled WGS sequence"/>
</dbReference>
<dbReference type="InterPro" id="IPR002083">
    <property type="entry name" value="MATH/TRAF_dom"/>
</dbReference>
<dbReference type="SMART" id="SM00061">
    <property type="entry name" value="MATH"/>
    <property type="match status" value="3"/>
</dbReference>
<dbReference type="PROSITE" id="PS50144">
    <property type="entry name" value="MATH"/>
    <property type="match status" value="2"/>
</dbReference>
<reference evidence="3 4" key="1">
    <citation type="submission" date="2024-10" db="EMBL/GenBank/DDBJ databases">
        <authorList>
            <person name="Kim D."/>
        </authorList>
    </citation>
    <scope>NUCLEOTIDE SEQUENCE [LARGE SCALE GENOMIC DNA]</scope>
    <source>
        <strain evidence="3">BH-2024</strain>
    </source>
</reference>
<dbReference type="SUPFAM" id="SSF49599">
    <property type="entry name" value="TRAF domain-like"/>
    <property type="match status" value="3"/>
</dbReference>
<evidence type="ECO:0008006" key="5">
    <source>
        <dbReference type="Google" id="ProtNLM"/>
    </source>
</evidence>
<feature type="domain" description="MATH" evidence="2">
    <location>
        <begin position="237"/>
        <end position="372"/>
    </location>
</feature>
<feature type="domain" description="MATH" evidence="2">
    <location>
        <begin position="392"/>
        <end position="527"/>
    </location>
</feature>
<dbReference type="Gene3D" id="3.30.710.10">
    <property type="entry name" value="Potassium Channel Kv1.1, Chain A"/>
    <property type="match status" value="1"/>
</dbReference>
<dbReference type="EMBL" id="JBICBT010000691">
    <property type="protein sequence ID" value="KAL3105137.1"/>
    <property type="molecule type" value="Genomic_DNA"/>
</dbReference>
<evidence type="ECO:0000259" key="1">
    <source>
        <dbReference type="PROSITE" id="PS50097"/>
    </source>
</evidence>
<dbReference type="InterPro" id="IPR011333">
    <property type="entry name" value="SKP1/BTB/POZ_sf"/>
</dbReference>
<organism evidence="3 4">
    <name type="scientific">Heterodera trifolii</name>
    <dbReference type="NCBI Taxonomy" id="157864"/>
    <lineage>
        <taxon>Eukaryota</taxon>
        <taxon>Metazoa</taxon>
        <taxon>Ecdysozoa</taxon>
        <taxon>Nematoda</taxon>
        <taxon>Chromadorea</taxon>
        <taxon>Rhabditida</taxon>
        <taxon>Tylenchina</taxon>
        <taxon>Tylenchomorpha</taxon>
        <taxon>Tylenchoidea</taxon>
        <taxon>Heteroderidae</taxon>
        <taxon>Heteroderinae</taxon>
        <taxon>Heterodera</taxon>
    </lineage>
</organism>
<feature type="domain" description="BTB" evidence="1">
    <location>
        <begin position="19"/>
        <end position="96"/>
    </location>
</feature>
<dbReference type="SMART" id="SM00225">
    <property type="entry name" value="BTB"/>
    <property type="match status" value="1"/>
</dbReference>
<comment type="caution">
    <text evidence="3">The sequence shown here is derived from an EMBL/GenBank/DDBJ whole genome shotgun (WGS) entry which is preliminary data.</text>
</comment>
<evidence type="ECO:0000313" key="4">
    <source>
        <dbReference type="Proteomes" id="UP001620626"/>
    </source>
</evidence>
<dbReference type="InterPro" id="IPR000210">
    <property type="entry name" value="BTB/POZ_dom"/>
</dbReference>
<dbReference type="PANTHER" id="PTHR45774">
    <property type="entry name" value="BTB/POZ DOMAIN-CONTAINING"/>
    <property type="match status" value="1"/>
</dbReference>
<gene>
    <name evidence="3" type="ORF">niasHT_028809</name>
</gene>
<protein>
    <recommendedName>
        <fullName evidence="5">BTB domain-containing protein</fullName>
    </recommendedName>
</protein>
<dbReference type="SUPFAM" id="SSF54695">
    <property type="entry name" value="POZ domain"/>
    <property type="match status" value="1"/>
</dbReference>
<dbReference type="Pfam" id="PF22486">
    <property type="entry name" value="MATH_2"/>
    <property type="match status" value="3"/>
</dbReference>